<evidence type="ECO:0000256" key="4">
    <source>
        <dbReference type="SAM" id="Phobius"/>
    </source>
</evidence>
<evidence type="ECO:0000256" key="2">
    <source>
        <dbReference type="ARBA" id="ARBA00022803"/>
    </source>
</evidence>
<dbReference type="InterPro" id="IPR006311">
    <property type="entry name" value="TAT_signal"/>
</dbReference>
<evidence type="ECO:0000256" key="3">
    <source>
        <dbReference type="PROSITE-ProRule" id="PRU00339"/>
    </source>
</evidence>
<keyword evidence="4" id="KW-0472">Membrane</keyword>
<comment type="caution">
    <text evidence="5">The sequence shown here is derived from an EMBL/GenBank/DDBJ whole genome shotgun (WGS) entry which is preliminary data.</text>
</comment>
<feature type="transmembrane region" description="Helical" evidence="4">
    <location>
        <begin position="9"/>
        <end position="31"/>
    </location>
</feature>
<keyword evidence="6" id="KW-1185">Reference proteome</keyword>
<organism evidence="5 6">
    <name type="scientific">Streptomyces mangrovisoli</name>
    <dbReference type="NCBI Taxonomy" id="1428628"/>
    <lineage>
        <taxon>Bacteria</taxon>
        <taxon>Bacillati</taxon>
        <taxon>Actinomycetota</taxon>
        <taxon>Actinomycetes</taxon>
        <taxon>Kitasatosporales</taxon>
        <taxon>Streptomycetaceae</taxon>
        <taxon>Streptomyces</taxon>
    </lineage>
</organism>
<protein>
    <recommendedName>
        <fullName evidence="7">Tetratricopeptide repeat protein</fullName>
    </recommendedName>
</protein>
<dbReference type="SMART" id="SM00028">
    <property type="entry name" value="TPR"/>
    <property type="match status" value="4"/>
</dbReference>
<evidence type="ECO:0008006" key="7">
    <source>
        <dbReference type="Google" id="ProtNLM"/>
    </source>
</evidence>
<keyword evidence="1" id="KW-0677">Repeat</keyword>
<dbReference type="InterPro" id="IPR051012">
    <property type="entry name" value="CellSynth/LPSAsmb/PSIAsmb"/>
</dbReference>
<sequence length="468" mass="49565">MRRPALRRVLLGSAAAAAGCGVLGGLMLWLLPPRERPARPPAPAPGAQALTAVTDGLPAALPGLKALIALREARVRAHPADARSWAVLGAAYVERGRRTSEAGAYFPKAENALRASLRARPRGNADALDGLAALANARRDFRSARSYAEAAARLAPKRWTTYPLLIDACDGLGDRKAVARYLGTLTGLHSGPAVQAWTAAVYRDRGQREDAAAALYDAAAGTDSAAERAAYLEQAGDLALERGDRANALRHFDAALRADPDLRAAQAGRARALAALGRSTEAVNAYQAALAGQPTPQYALELGELYESLGRTTQARAEYDALRVRVRQDAAAGIDDALVLGRFAADHGDPNEAVRLLREEWRRQPGVEVADALGWALHRAGDDGQARGFAVIATDKEHAGGVRSALFAYHRGLIEKASGQDAVARRFLQEALRIDPWFSPLRVPAARAALAQLGEPPAVGVPEDDGSS</sequence>
<name>A0A1J4NYU1_9ACTN</name>
<evidence type="ECO:0000256" key="1">
    <source>
        <dbReference type="ARBA" id="ARBA00022737"/>
    </source>
</evidence>
<dbReference type="AlphaFoldDB" id="A0A1J4NYU1"/>
<evidence type="ECO:0000313" key="6">
    <source>
        <dbReference type="Proteomes" id="UP000034196"/>
    </source>
</evidence>
<keyword evidence="4" id="KW-0812">Transmembrane</keyword>
<evidence type="ECO:0000313" key="5">
    <source>
        <dbReference type="EMBL" id="OIJ67657.1"/>
    </source>
</evidence>
<dbReference type="Pfam" id="PF13432">
    <property type="entry name" value="TPR_16"/>
    <property type="match status" value="1"/>
</dbReference>
<keyword evidence="2 3" id="KW-0802">TPR repeat</keyword>
<dbReference type="EMBL" id="LAVA02000024">
    <property type="protein sequence ID" value="OIJ67657.1"/>
    <property type="molecule type" value="Genomic_DNA"/>
</dbReference>
<dbReference type="Gene3D" id="1.25.40.10">
    <property type="entry name" value="Tetratricopeptide repeat domain"/>
    <property type="match status" value="3"/>
</dbReference>
<dbReference type="PANTHER" id="PTHR45586">
    <property type="entry name" value="TPR REPEAT-CONTAINING PROTEIN PA4667"/>
    <property type="match status" value="1"/>
</dbReference>
<proteinExistence type="predicted"/>
<gene>
    <name evidence="5" type="ORF">WN71_012055</name>
</gene>
<accession>A0A1J4NYU1</accession>
<dbReference type="PROSITE" id="PS50005">
    <property type="entry name" value="TPR"/>
    <property type="match status" value="1"/>
</dbReference>
<dbReference type="InterPro" id="IPR019734">
    <property type="entry name" value="TPR_rpt"/>
</dbReference>
<dbReference type="PROSITE" id="PS51257">
    <property type="entry name" value="PROKAR_LIPOPROTEIN"/>
    <property type="match status" value="1"/>
</dbReference>
<keyword evidence="4" id="KW-1133">Transmembrane helix</keyword>
<dbReference type="Proteomes" id="UP000034196">
    <property type="component" value="Unassembled WGS sequence"/>
</dbReference>
<dbReference type="STRING" id="1428628.WN71_012055"/>
<dbReference type="SUPFAM" id="SSF48452">
    <property type="entry name" value="TPR-like"/>
    <property type="match status" value="2"/>
</dbReference>
<reference evidence="5" key="1">
    <citation type="submission" date="2016-10" db="EMBL/GenBank/DDBJ databases">
        <title>Genome sequence of Streptomyces mangrovisoli MUSC 149.</title>
        <authorList>
            <person name="Lee L.-H."/>
            <person name="Ser H.-L."/>
        </authorList>
    </citation>
    <scope>NUCLEOTIDE SEQUENCE [LARGE SCALE GENOMIC DNA]</scope>
    <source>
        <strain evidence="5">MUSC 149</strain>
    </source>
</reference>
<dbReference type="PANTHER" id="PTHR45586:SF14">
    <property type="entry name" value="TETRATRICOPEPTIDE TPR_2 REPEAT PROTEIN"/>
    <property type="match status" value="1"/>
</dbReference>
<dbReference type="InterPro" id="IPR011990">
    <property type="entry name" value="TPR-like_helical_dom_sf"/>
</dbReference>
<dbReference type="PROSITE" id="PS51318">
    <property type="entry name" value="TAT"/>
    <property type="match status" value="1"/>
</dbReference>
<feature type="repeat" description="TPR" evidence="3">
    <location>
        <begin position="229"/>
        <end position="262"/>
    </location>
</feature>